<dbReference type="EMBL" id="FMBC01000065">
    <property type="protein sequence ID" value="SCC66953.1"/>
    <property type="molecule type" value="Genomic_DNA"/>
</dbReference>
<evidence type="ECO:0000256" key="6">
    <source>
        <dbReference type="ARBA" id="ARBA00022692"/>
    </source>
</evidence>
<organism evidence="12 13">
    <name type="scientific">Kosakonia oryziphila</name>
    <dbReference type="NCBI Taxonomy" id="1005667"/>
    <lineage>
        <taxon>Bacteria</taxon>
        <taxon>Pseudomonadati</taxon>
        <taxon>Pseudomonadota</taxon>
        <taxon>Gammaproteobacteria</taxon>
        <taxon>Enterobacterales</taxon>
        <taxon>Enterobacteriaceae</taxon>
        <taxon>Kosakonia</taxon>
    </lineage>
</organism>
<evidence type="ECO:0000256" key="4">
    <source>
        <dbReference type="ARBA" id="ARBA00022452"/>
    </source>
</evidence>
<evidence type="ECO:0000256" key="8">
    <source>
        <dbReference type="ARBA" id="ARBA00023136"/>
    </source>
</evidence>
<dbReference type="InterPro" id="IPR043142">
    <property type="entry name" value="PapC-like_C_sf"/>
</dbReference>
<dbReference type="GO" id="GO:0009279">
    <property type="term" value="C:cell outer membrane"/>
    <property type="evidence" value="ECO:0007669"/>
    <property type="project" value="UniProtKB-SubCell"/>
</dbReference>
<dbReference type="Pfam" id="PF00577">
    <property type="entry name" value="Usher"/>
    <property type="match status" value="1"/>
</dbReference>
<name>A0A1C4GG83_9ENTR</name>
<reference evidence="13" key="1">
    <citation type="submission" date="2016-08" db="EMBL/GenBank/DDBJ databases">
        <authorList>
            <person name="Varghese N."/>
            <person name="Submissions Spin"/>
        </authorList>
    </citation>
    <scope>NUCLEOTIDE SEQUENCE [LARGE SCALE GENOMIC DNA]</scope>
    <source>
        <strain evidence="13">REICA_142</strain>
    </source>
</reference>
<dbReference type="FunFam" id="2.60.40.3110:FF:000001">
    <property type="entry name" value="Putative fimbrial outer membrane usher"/>
    <property type="match status" value="1"/>
</dbReference>
<dbReference type="Gene3D" id="3.10.20.410">
    <property type="match status" value="1"/>
</dbReference>
<accession>A0A1C4GG83</accession>
<dbReference type="InterPro" id="IPR025949">
    <property type="entry name" value="PapC-like_C"/>
</dbReference>
<keyword evidence="5" id="KW-1029">Fimbrium biogenesis</keyword>
<proteinExistence type="inferred from homology"/>
<dbReference type="SUPFAM" id="SSF141729">
    <property type="entry name" value="FimD N-terminal domain-like"/>
    <property type="match status" value="1"/>
</dbReference>
<keyword evidence="13" id="KW-1185">Reference proteome</keyword>
<feature type="domain" description="PapC N-terminal" evidence="11">
    <location>
        <begin position="8"/>
        <end position="155"/>
    </location>
</feature>
<dbReference type="PANTHER" id="PTHR30451">
    <property type="entry name" value="OUTER MEMBRANE USHER PROTEIN"/>
    <property type="match status" value="1"/>
</dbReference>
<dbReference type="InterPro" id="IPR042186">
    <property type="entry name" value="FimD_plug_dom"/>
</dbReference>
<evidence type="ECO:0000256" key="2">
    <source>
        <dbReference type="ARBA" id="ARBA00008064"/>
    </source>
</evidence>
<evidence type="ECO:0000313" key="12">
    <source>
        <dbReference type="EMBL" id="SCC66953.1"/>
    </source>
</evidence>
<keyword evidence="6" id="KW-0812">Transmembrane</keyword>
<evidence type="ECO:0000256" key="9">
    <source>
        <dbReference type="ARBA" id="ARBA00023237"/>
    </source>
</evidence>
<protein>
    <submittedName>
        <fullName evidence="12">Outer membrane usher protein</fullName>
    </submittedName>
</protein>
<dbReference type="InterPro" id="IPR037224">
    <property type="entry name" value="PapC_N_sf"/>
</dbReference>
<evidence type="ECO:0000313" key="13">
    <source>
        <dbReference type="Proteomes" id="UP000198515"/>
    </source>
</evidence>
<dbReference type="Gene3D" id="2.60.40.2610">
    <property type="entry name" value="Outer membrane usher protein FimD, plug domain"/>
    <property type="match status" value="1"/>
</dbReference>
<dbReference type="InterPro" id="IPR025885">
    <property type="entry name" value="PapC_N"/>
</dbReference>
<comment type="similarity">
    <text evidence="2">Belongs to the fimbrial export usher family.</text>
</comment>
<gene>
    <name evidence="12" type="ORF">GA0061070_106516</name>
</gene>
<dbReference type="Proteomes" id="UP000198515">
    <property type="component" value="Unassembled WGS sequence"/>
</dbReference>
<dbReference type="GO" id="GO:0015473">
    <property type="term" value="F:fimbrial usher porin activity"/>
    <property type="evidence" value="ECO:0007669"/>
    <property type="project" value="InterPro"/>
</dbReference>
<comment type="subcellular location">
    <subcellularLocation>
        <location evidence="1">Cell outer membrane</location>
        <topology evidence="1">Multi-pass membrane protein</topology>
    </subcellularLocation>
</comment>
<dbReference type="InterPro" id="IPR000015">
    <property type="entry name" value="Fimb_usher"/>
</dbReference>
<keyword evidence="7" id="KW-0732">Signal</keyword>
<evidence type="ECO:0000256" key="7">
    <source>
        <dbReference type="ARBA" id="ARBA00022729"/>
    </source>
</evidence>
<feature type="domain" description="PapC-like C-terminal" evidence="10">
    <location>
        <begin position="765"/>
        <end position="830"/>
    </location>
</feature>
<dbReference type="Pfam" id="PF13953">
    <property type="entry name" value="PapC_C"/>
    <property type="match status" value="1"/>
</dbReference>
<evidence type="ECO:0000256" key="1">
    <source>
        <dbReference type="ARBA" id="ARBA00004571"/>
    </source>
</evidence>
<dbReference type="AlphaFoldDB" id="A0A1C4GG83"/>
<keyword evidence="4" id="KW-1134">Transmembrane beta strand</keyword>
<evidence type="ECO:0000259" key="11">
    <source>
        <dbReference type="Pfam" id="PF13954"/>
    </source>
</evidence>
<dbReference type="Gene3D" id="2.60.40.2070">
    <property type="match status" value="1"/>
</dbReference>
<keyword evidence="9" id="KW-0998">Cell outer membrane</keyword>
<keyword evidence="8" id="KW-0472">Membrane</keyword>
<evidence type="ECO:0000259" key="10">
    <source>
        <dbReference type="Pfam" id="PF13953"/>
    </source>
</evidence>
<dbReference type="PANTHER" id="PTHR30451:SF21">
    <property type="entry name" value="FIMBRIAL USHER DOMAIN-CONTAINING PROTEIN YDET-RELATED"/>
    <property type="match status" value="1"/>
</dbReference>
<keyword evidence="3" id="KW-0813">Transport</keyword>
<sequence length="852" mass="91760">MQALAGEYFDPSLLQFGVGNGQAVDLSQFGKVGGQAEGTYSVDVYVNNQSMGMRNINFVHDASGSLLPVLTPADLDGWGVNLKSEEALSALPVSDALPLPLSDYIPDASVKLDFSQMHLLLSVPQLNMKPNQDTLADPLLWQEGEPAFLLNYNLSGNSYQSKNGGSKNDSQGLFGSFQSGLNLGAWRLRNSSTYTHSRQRFDNYDSLGNTRQRTSQSQQKWTSQQTYLQRDIAFLRSQLIMGETSTGSVASQVLDGFSYRGVGLISSDAMSPGSMNGFAPVITGIARSNAQVTVTQNGAVIYQANVAPGPFRFTDLAGSGTSGDLEVSIRESDGSIHGFRQPYSSLPVMQRQGQFRYEMAAGQYYIGHGGYTATGTPGFAMVSAIYGLPWDVTIYGGVIGANDYQSLAIGTGLSLRNYGAVSLDATHSRATHSGDSQPLTGESYRARYSKSMMTTGTSVDLTAYRYSTRNYLSFNDANNRGYDTESGLPDWLNGRRRSTYEVRLNQTLWTNYQLWLSGHRDNYWGSDKTNTNMTAGLSGSVHQVGLSVSYGVDRIRGSGDWPVNRQWTLTMNVPMSLFGSAAPLQNSYATYSLMHDNTGRSSNQLTMGGALLKDNSMNWSVSQNMSNQGSGNSGSASLGYNDSWGSANLGYNYDNNGGRGVTYSANGGLLAHRHGVTMAHNISDAAIVVHTGVPGVKVMNGGATTDRWGNAVVTGVRTYSRNNISIDPASLPEGANPPTSSHALYPTAGAILVDDTPIRLGQQVLMNLFHNGKPVPFGAIAALKGEADQGSIVGEGGQVYLGGMPEKGTLQVKWGTTPDSQCQVPFALPKPVQRSKQDTRWHPIKTMDMTCR</sequence>
<dbReference type="GO" id="GO:0009297">
    <property type="term" value="P:pilus assembly"/>
    <property type="evidence" value="ECO:0007669"/>
    <property type="project" value="InterPro"/>
</dbReference>
<dbReference type="Gene3D" id="2.60.40.3110">
    <property type="match status" value="1"/>
</dbReference>
<evidence type="ECO:0000256" key="3">
    <source>
        <dbReference type="ARBA" id="ARBA00022448"/>
    </source>
</evidence>
<dbReference type="RefSeq" id="WP_244153186.1">
    <property type="nucleotide sequence ID" value="NZ_FMBC01000065.1"/>
</dbReference>
<dbReference type="Pfam" id="PF13954">
    <property type="entry name" value="PapC_N"/>
    <property type="match status" value="1"/>
</dbReference>
<evidence type="ECO:0000256" key="5">
    <source>
        <dbReference type="ARBA" id="ARBA00022558"/>
    </source>
</evidence>